<accession>A0A6G4N4X3</accession>
<proteinExistence type="predicted"/>
<dbReference type="EMBL" id="JAAJBW010000159">
    <property type="protein sequence ID" value="NGG25684.1"/>
    <property type="molecule type" value="Genomic_DNA"/>
</dbReference>
<name>A0A6G4N4X3_STAAU</name>
<comment type="caution">
    <text evidence="1">The sequence shown here is derived from an EMBL/GenBank/DDBJ whole genome shotgun (WGS) entry which is preliminary data.</text>
</comment>
<protein>
    <submittedName>
        <fullName evidence="1">Uncharacterized protein</fullName>
    </submittedName>
</protein>
<reference evidence="1" key="1">
    <citation type="submission" date="2020-02" db="EMBL/GenBank/DDBJ databases">
        <title>Novel Insights Into The Classification of Staphylococcal Beta-Lactamases In Relation To The Cefazolin Inoculum Effect.</title>
        <authorList>
            <person name="Carvajal L.P."/>
            <person name="Rincon S."/>
            <person name="Echeverri A."/>
            <person name="Porras J."/>
            <person name="Rios R."/>
            <person name="Ordonez K."/>
            <person name="Seas C."/>
            <person name="Gomez-Villegas S."/>
            <person name="Diaz L."/>
            <person name="Arias C.A."/>
            <person name="Reyes J."/>
        </authorList>
    </citation>
    <scope>NUCLEOTIDE SEQUENCE</scope>
    <source>
        <strain evidence="1">UG241</strain>
    </source>
</reference>
<organism evidence="1">
    <name type="scientific">Staphylococcus aureus</name>
    <dbReference type="NCBI Taxonomy" id="1280"/>
    <lineage>
        <taxon>Bacteria</taxon>
        <taxon>Bacillati</taxon>
        <taxon>Bacillota</taxon>
        <taxon>Bacilli</taxon>
        <taxon>Bacillales</taxon>
        <taxon>Staphylococcaceae</taxon>
        <taxon>Staphylococcus</taxon>
    </lineage>
</organism>
<evidence type="ECO:0000313" key="1">
    <source>
        <dbReference type="EMBL" id="NGG25684.1"/>
    </source>
</evidence>
<sequence>MMMKACYSYFFIFSYRIMSKKVYNMNVKTNFLKWECEVRRNVNK</sequence>
<dbReference type="AlphaFoldDB" id="A0A6G4N4X3"/>
<gene>
    <name evidence="1" type="ORF">G0Y31_06815</name>
</gene>